<evidence type="ECO:0000256" key="1">
    <source>
        <dbReference type="SAM" id="MobiDB-lite"/>
    </source>
</evidence>
<sequence>MSPVSEPKRSLSQPALSPDGTKQMSCESGLLATNNPRSLASFRVSVLTVSPNGKMAPSI</sequence>
<name>A0A6J6G2H7_9ZZZZ</name>
<protein>
    <submittedName>
        <fullName evidence="2">Unannotated protein</fullName>
    </submittedName>
</protein>
<feature type="region of interest" description="Disordered" evidence="1">
    <location>
        <begin position="1"/>
        <end position="27"/>
    </location>
</feature>
<evidence type="ECO:0000313" key="2">
    <source>
        <dbReference type="EMBL" id="CAB4593454.1"/>
    </source>
</evidence>
<reference evidence="2" key="1">
    <citation type="submission" date="2020-05" db="EMBL/GenBank/DDBJ databases">
        <authorList>
            <person name="Chiriac C."/>
            <person name="Salcher M."/>
            <person name="Ghai R."/>
            <person name="Kavagutti S V."/>
        </authorList>
    </citation>
    <scope>NUCLEOTIDE SEQUENCE</scope>
</reference>
<feature type="compositionally biased region" description="Polar residues" evidence="1">
    <location>
        <begin position="10"/>
        <end position="27"/>
    </location>
</feature>
<proteinExistence type="predicted"/>
<organism evidence="2">
    <name type="scientific">freshwater metagenome</name>
    <dbReference type="NCBI Taxonomy" id="449393"/>
    <lineage>
        <taxon>unclassified sequences</taxon>
        <taxon>metagenomes</taxon>
        <taxon>ecological metagenomes</taxon>
    </lineage>
</organism>
<dbReference type="EMBL" id="CAEZUC010000114">
    <property type="protein sequence ID" value="CAB4593454.1"/>
    <property type="molecule type" value="Genomic_DNA"/>
</dbReference>
<accession>A0A6J6G2H7</accession>
<dbReference type="AlphaFoldDB" id="A0A6J6G2H7"/>
<gene>
    <name evidence="2" type="ORF">UFOPK1776_00746</name>
</gene>